<evidence type="ECO:0000256" key="1">
    <source>
        <dbReference type="ARBA" id="ARBA00001946"/>
    </source>
</evidence>
<dbReference type="SUPFAM" id="SSF54919">
    <property type="entry name" value="Nucleoside diphosphate kinase, NDK"/>
    <property type="match status" value="1"/>
</dbReference>
<feature type="binding site" evidence="8">
    <location>
        <position position="121"/>
    </location>
    <ligand>
        <name>ATP</name>
        <dbReference type="ChEBI" id="CHEBI:30616"/>
    </ligand>
</feature>
<feature type="binding site" evidence="8">
    <location>
        <position position="63"/>
    </location>
    <ligand>
        <name>ATP</name>
        <dbReference type="ChEBI" id="CHEBI:30616"/>
    </ligand>
</feature>
<dbReference type="GO" id="GO:0046872">
    <property type="term" value="F:metal ion binding"/>
    <property type="evidence" value="ECO:0007669"/>
    <property type="project" value="UniProtKB-KW"/>
</dbReference>
<dbReference type="GO" id="GO:0006241">
    <property type="term" value="P:CTP biosynthetic process"/>
    <property type="evidence" value="ECO:0007669"/>
    <property type="project" value="InterPro"/>
</dbReference>
<dbReference type="InterPro" id="IPR023005">
    <property type="entry name" value="Nucleoside_diP_kinase_AS"/>
</dbReference>
<dbReference type="EMBL" id="JAZGQO010000008">
    <property type="protein sequence ID" value="KAK6180009.1"/>
    <property type="molecule type" value="Genomic_DNA"/>
</dbReference>
<feature type="active site" description="Pros-phosphohistidine intermediate" evidence="8">
    <location>
        <position position="124"/>
    </location>
</feature>
<dbReference type="PROSITE" id="PS00469">
    <property type="entry name" value="NDPK"/>
    <property type="match status" value="1"/>
</dbReference>
<comment type="catalytic activity">
    <reaction evidence="10">
        <text>a 2'-deoxyribonucleoside 5'-diphosphate + ATP = a 2'-deoxyribonucleoside 5'-triphosphate + ADP</text>
        <dbReference type="Rhea" id="RHEA:44640"/>
        <dbReference type="ChEBI" id="CHEBI:30616"/>
        <dbReference type="ChEBI" id="CHEBI:61560"/>
        <dbReference type="ChEBI" id="CHEBI:73316"/>
        <dbReference type="ChEBI" id="CHEBI:456216"/>
        <dbReference type="EC" id="2.7.4.6"/>
    </reaction>
</comment>
<comment type="caution">
    <text evidence="12">The sequence shown here is derived from an EMBL/GenBank/DDBJ whole genome shotgun (WGS) entry which is preliminary data.</text>
</comment>
<evidence type="ECO:0000256" key="9">
    <source>
        <dbReference type="RuleBase" id="RU004011"/>
    </source>
</evidence>
<dbReference type="InterPro" id="IPR037994">
    <property type="entry name" value="NDPk6"/>
</dbReference>
<keyword evidence="6 10" id="KW-0067">ATP-binding</keyword>
<feature type="binding site" evidence="8">
    <location>
        <position position="14"/>
    </location>
    <ligand>
        <name>ATP</name>
        <dbReference type="ChEBI" id="CHEBI:30616"/>
    </ligand>
</feature>
<protein>
    <recommendedName>
        <fullName evidence="10">Nucleoside diphosphate kinase</fullName>
        <ecNumber evidence="10">2.7.4.6</ecNumber>
    </recommendedName>
</protein>
<feature type="binding site" evidence="8">
    <location>
        <position position="91"/>
    </location>
    <ligand>
        <name>ATP</name>
        <dbReference type="ChEBI" id="CHEBI:30616"/>
    </ligand>
</feature>
<dbReference type="EMBL" id="JAZGQO010000008">
    <property type="protein sequence ID" value="KAK6180010.1"/>
    <property type="molecule type" value="Genomic_DNA"/>
</dbReference>
<dbReference type="PANTHER" id="PTHR46956">
    <property type="entry name" value="NUCLEOSIDE DIPHOSPHATE KINASE 6"/>
    <property type="match status" value="1"/>
</dbReference>
<evidence type="ECO:0000256" key="8">
    <source>
        <dbReference type="PROSITE-ProRule" id="PRU00706"/>
    </source>
</evidence>
<feature type="domain" description="Nucleoside diphosphate kinase-like" evidence="11">
    <location>
        <begin position="6"/>
        <end position="147"/>
    </location>
</feature>
<dbReference type="GO" id="GO:0004550">
    <property type="term" value="F:nucleoside diphosphate kinase activity"/>
    <property type="evidence" value="ECO:0007669"/>
    <property type="project" value="UniProtKB-EC"/>
</dbReference>
<gene>
    <name evidence="12" type="ORF">SNE40_012234</name>
</gene>
<dbReference type="EC" id="2.7.4.6" evidence="10"/>
<keyword evidence="7" id="KW-0460">Magnesium</keyword>
<feature type="binding site" evidence="8">
    <location>
        <position position="111"/>
    </location>
    <ligand>
        <name>ATP</name>
        <dbReference type="ChEBI" id="CHEBI:30616"/>
    </ligand>
</feature>
<dbReference type="InterPro" id="IPR036850">
    <property type="entry name" value="NDK-like_dom_sf"/>
</dbReference>
<keyword evidence="5 10" id="KW-0418">Kinase</keyword>
<keyword evidence="3" id="KW-0479">Metal-binding</keyword>
<dbReference type="SMART" id="SM00562">
    <property type="entry name" value="NDK"/>
    <property type="match status" value="1"/>
</dbReference>
<dbReference type="AlphaFoldDB" id="A0AAN8JP05"/>
<keyword evidence="4 10" id="KW-0547">Nucleotide-binding</keyword>
<organism evidence="12 13">
    <name type="scientific">Patella caerulea</name>
    <name type="common">Rayed Mediterranean limpet</name>
    <dbReference type="NCBI Taxonomy" id="87958"/>
    <lineage>
        <taxon>Eukaryota</taxon>
        <taxon>Metazoa</taxon>
        <taxon>Spiralia</taxon>
        <taxon>Lophotrochozoa</taxon>
        <taxon>Mollusca</taxon>
        <taxon>Gastropoda</taxon>
        <taxon>Patellogastropoda</taxon>
        <taxon>Patelloidea</taxon>
        <taxon>Patellidae</taxon>
        <taxon>Patella</taxon>
    </lineage>
</organism>
<evidence type="ECO:0000256" key="10">
    <source>
        <dbReference type="RuleBase" id="RU004013"/>
    </source>
</evidence>
<dbReference type="Proteomes" id="UP001347796">
    <property type="component" value="Unassembled WGS sequence"/>
</dbReference>
<proteinExistence type="inferred from homology"/>
<dbReference type="PANTHER" id="PTHR46956:SF1">
    <property type="entry name" value="NUCLEOSIDE DIPHOSPHATE KINASE 6"/>
    <property type="match status" value="1"/>
</dbReference>
<evidence type="ECO:0000256" key="5">
    <source>
        <dbReference type="ARBA" id="ARBA00022777"/>
    </source>
</evidence>
<evidence type="ECO:0000313" key="12">
    <source>
        <dbReference type="EMBL" id="KAK6180010.1"/>
    </source>
</evidence>
<sequence>MAKRQLQLTLAILKPDVTSRPHIVQEIRNMILENNFYFIRSQNLQMSQHQIRTFYKEHEGKFFHNRLVNFMSSGRIWTHILAKENAIKDWRNLMGPTKVFKTVHDEPDSIRGRFGLTDTRNCTHGSDSEETARREIKLFFPDFNEESWRQLDEQFYISKRVNFNEELCLHLPDKKS</sequence>
<evidence type="ECO:0000256" key="4">
    <source>
        <dbReference type="ARBA" id="ARBA00022741"/>
    </source>
</evidence>
<dbReference type="GO" id="GO:0006228">
    <property type="term" value="P:UTP biosynthetic process"/>
    <property type="evidence" value="ECO:0007669"/>
    <property type="project" value="InterPro"/>
</dbReference>
<dbReference type="InterPro" id="IPR034907">
    <property type="entry name" value="NDK-like_dom"/>
</dbReference>
<comment type="similarity">
    <text evidence="8 9">Belongs to the NDK family.</text>
</comment>
<dbReference type="PRINTS" id="PR01243">
    <property type="entry name" value="NUCDPKINASE"/>
</dbReference>
<evidence type="ECO:0000256" key="3">
    <source>
        <dbReference type="ARBA" id="ARBA00022723"/>
    </source>
</evidence>
<dbReference type="Pfam" id="PF00334">
    <property type="entry name" value="NDK"/>
    <property type="match status" value="1"/>
</dbReference>
<evidence type="ECO:0000256" key="2">
    <source>
        <dbReference type="ARBA" id="ARBA00022679"/>
    </source>
</evidence>
<comment type="cofactor">
    <cofactor evidence="1">
        <name>Mg(2+)</name>
        <dbReference type="ChEBI" id="CHEBI:18420"/>
    </cofactor>
</comment>
<evidence type="ECO:0000313" key="13">
    <source>
        <dbReference type="Proteomes" id="UP001347796"/>
    </source>
</evidence>
<evidence type="ECO:0000256" key="6">
    <source>
        <dbReference type="ARBA" id="ARBA00022840"/>
    </source>
</evidence>
<evidence type="ECO:0000256" key="7">
    <source>
        <dbReference type="ARBA" id="ARBA00022842"/>
    </source>
</evidence>
<dbReference type="InterPro" id="IPR001564">
    <property type="entry name" value="Nucleoside_diP_kinase"/>
</dbReference>
<dbReference type="GO" id="GO:0005524">
    <property type="term" value="F:ATP binding"/>
    <property type="evidence" value="ECO:0007669"/>
    <property type="project" value="UniProtKB-KW"/>
</dbReference>
<evidence type="ECO:0000259" key="11">
    <source>
        <dbReference type="SMART" id="SM00562"/>
    </source>
</evidence>
<keyword evidence="13" id="KW-1185">Reference proteome</keyword>
<reference evidence="12 13" key="1">
    <citation type="submission" date="2024-01" db="EMBL/GenBank/DDBJ databases">
        <title>The genome of the rayed Mediterranean limpet Patella caerulea (Linnaeus, 1758).</title>
        <authorList>
            <person name="Anh-Thu Weber A."/>
            <person name="Halstead-Nussloch G."/>
        </authorList>
    </citation>
    <scope>NUCLEOTIDE SEQUENCE [LARGE SCALE GENOMIC DNA]</scope>
    <source>
        <strain evidence="12">AATW-2023a</strain>
        <tissue evidence="12">Whole specimen</tissue>
    </source>
</reference>
<dbReference type="Gene3D" id="3.30.70.141">
    <property type="entry name" value="Nucleoside diphosphate kinase-like domain"/>
    <property type="match status" value="1"/>
</dbReference>
<accession>A0AAN8JP05</accession>
<keyword evidence="2 10" id="KW-0808">Transferase</keyword>
<dbReference type="GO" id="GO:0006183">
    <property type="term" value="P:GTP biosynthetic process"/>
    <property type="evidence" value="ECO:0007669"/>
    <property type="project" value="InterPro"/>
</dbReference>
<name>A0AAN8JP05_PATCE</name>
<dbReference type="PROSITE" id="PS51374">
    <property type="entry name" value="NDPK_LIKE"/>
    <property type="match status" value="1"/>
</dbReference>
<feature type="binding site" evidence="8">
    <location>
        <position position="97"/>
    </location>
    <ligand>
        <name>ATP</name>
        <dbReference type="ChEBI" id="CHEBI:30616"/>
    </ligand>
</feature>